<evidence type="ECO:0000256" key="1">
    <source>
        <dbReference type="ARBA" id="ARBA00023110"/>
    </source>
</evidence>
<evidence type="ECO:0000313" key="6">
    <source>
        <dbReference type="EMBL" id="EAN34341.1"/>
    </source>
</evidence>
<feature type="domain" description="PPIase cyclophilin-type" evidence="5">
    <location>
        <begin position="29"/>
        <end position="216"/>
    </location>
</feature>
<dbReference type="KEGG" id="tpv:TP01_1103"/>
<dbReference type="PANTHER" id="PTHR11071:SF561">
    <property type="entry name" value="PEPTIDYL-PROLYL CIS-TRANS ISOMERASE D-RELATED"/>
    <property type="match status" value="1"/>
</dbReference>
<dbReference type="Gene3D" id="2.40.100.10">
    <property type="entry name" value="Cyclophilin-like"/>
    <property type="match status" value="1"/>
</dbReference>
<dbReference type="PANTHER" id="PTHR11071">
    <property type="entry name" value="PEPTIDYL-PROLYL CIS-TRANS ISOMERASE"/>
    <property type="match status" value="1"/>
</dbReference>
<dbReference type="GO" id="GO:0016018">
    <property type="term" value="F:cyclosporin A binding"/>
    <property type="evidence" value="ECO:0007669"/>
    <property type="project" value="TreeGrafter"/>
</dbReference>
<keyword evidence="4" id="KW-0472">Membrane</keyword>
<comment type="caution">
    <text evidence="6">The sequence shown here is derived from an EMBL/GenBank/DDBJ whole genome shotgun (WGS) entry which is preliminary data.</text>
</comment>
<dbReference type="AlphaFoldDB" id="Q4N6R7"/>
<dbReference type="eggNOG" id="KOG0879">
    <property type="taxonomic scope" value="Eukaryota"/>
</dbReference>
<comment type="function">
    <text evidence="3">PPIases accelerate the folding of proteins. It catalyzes the cis-trans isomerization of proline imidic peptide bonds in oligopeptides.</text>
</comment>
<dbReference type="GO" id="GO:0006457">
    <property type="term" value="P:protein folding"/>
    <property type="evidence" value="ECO:0007669"/>
    <property type="project" value="TreeGrafter"/>
</dbReference>
<dbReference type="InParanoid" id="Q4N6R7"/>
<evidence type="ECO:0000256" key="2">
    <source>
        <dbReference type="ARBA" id="ARBA00023235"/>
    </source>
</evidence>
<dbReference type="EC" id="5.2.1.8" evidence="3"/>
<accession>Q4N6R7</accession>
<reference evidence="6 7" key="1">
    <citation type="journal article" date="2005" name="Science">
        <title>Genome sequence of Theileria parva, a bovine pathogen that transforms lymphocytes.</title>
        <authorList>
            <person name="Gardner M.J."/>
            <person name="Bishop R."/>
            <person name="Shah T."/>
            <person name="de Villiers E.P."/>
            <person name="Carlton J.M."/>
            <person name="Hall N."/>
            <person name="Ren Q."/>
            <person name="Paulsen I.T."/>
            <person name="Pain A."/>
            <person name="Berriman M."/>
            <person name="Wilson R.J.M."/>
            <person name="Sato S."/>
            <person name="Ralph S.A."/>
            <person name="Mann D.J."/>
            <person name="Xiong Z."/>
            <person name="Shallom S.J."/>
            <person name="Weidman J."/>
            <person name="Jiang L."/>
            <person name="Lynn J."/>
            <person name="Weaver B."/>
            <person name="Shoaibi A."/>
            <person name="Domingo A.R."/>
            <person name="Wasawo D."/>
            <person name="Crabtree J."/>
            <person name="Wortman J.R."/>
            <person name="Haas B."/>
            <person name="Angiuoli S.V."/>
            <person name="Creasy T.H."/>
            <person name="Lu C."/>
            <person name="Suh B."/>
            <person name="Silva J.C."/>
            <person name="Utterback T.R."/>
            <person name="Feldblyum T.V."/>
            <person name="Pertea M."/>
            <person name="Allen J."/>
            <person name="Nierman W.C."/>
            <person name="Taracha E.L.N."/>
            <person name="Salzberg S.L."/>
            <person name="White O.R."/>
            <person name="Fitzhugh H.A."/>
            <person name="Morzaria S."/>
            <person name="Venter J.C."/>
            <person name="Fraser C.M."/>
            <person name="Nene V."/>
        </authorList>
    </citation>
    <scope>NUCLEOTIDE SEQUENCE [LARGE SCALE GENOMIC DNA]</scope>
    <source>
        <strain evidence="6 7">Muguga</strain>
    </source>
</reference>
<dbReference type="PIRSF" id="PIRSF001467">
    <property type="entry name" value="Peptidylpro_ismrse"/>
    <property type="match status" value="1"/>
</dbReference>
<gene>
    <name evidence="6" type="ordered locus">TP01_1103</name>
</gene>
<comment type="catalytic activity">
    <reaction evidence="3">
        <text>[protein]-peptidylproline (omega=180) = [protein]-peptidylproline (omega=0)</text>
        <dbReference type="Rhea" id="RHEA:16237"/>
        <dbReference type="Rhea" id="RHEA-COMP:10747"/>
        <dbReference type="Rhea" id="RHEA-COMP:10748"/>
        <dbReference type="ChEBI" id="CHEBI:83833"/>
        <dbReference type="ChEBI" id="CHEBI:83834"/>
        <dbReference type="EC" id="5.2.1.8"/>
    </reaction>
</comment>
<keyword evidence="4" id="KW-1133">Transmembrane helix</keyword>
<dbReference type="GO" id="GO:0003755">
    <property type="term" value="F:peptidyl-prolyl cis-trans isomerase activity"/>
    <property type="evidence" value="ECO:0007669"/>
    <property type="project" value="UniProtKB-UniRule"/>
</dbReference>
<evidence type="ECO:0000256" key="4">
    <source>
        <dbReference type="SAM" id="Phobius"/>
    </source>
</evidence>
<dbReference type="PRINTS" id="PR00153">
    <property type="entry name" value="CSAPPISMRASE"/>
</dbReference>
<keyword evidence="4" id="KW-0812">Transmembrane</keyword>
<dbReference type="Proteomes" id="UP000001949">
    <property type="component" value="Unassembled WGS sequence"/>
</dbReference>
<dbReference type="GO" id="GO:0005737">
    <property type="term" value="C:cytoplasm"/>
    <property type="evidence" value="ECO:0007669"/>
    <property type="project" value="TreeGrafter"/>
</dbReference>
<keyword evidence="7" id="KW-1185">Reference proteome</keyword>
<dbReference type="PROSITE" id="PS50072">
    <property type="entry name" value="CSA_PPIASE_2"/>
    <property type="match status" value="1"/>
</dbReference>
<evidence type="ECO:0000313" key="7">
    <source>
        <dbReference type="Proteomes" id="UP000001949"/>
    </source>
</evidence>
<proteinExistence type="inferred from homology"/>
<dbReference type="InterPro" id="IPR002130">
    <property type="entry name" value="Cyclophilin-type_PPIase_dom"/>
</dbReference>
<dbReference type="InterPro" id="IPR029000">
    <property type="entry name" value="Cyclophilin-like_dom_sf"/>
</dbReference>
<name>Q4N6R7_THEPA</name>
<evidence type="ECO:0000256" key="3">
    <source>
        <dbReference type="RuleBase" id="RU363019"/>
    </source>
</evidence>
<dbReference type="VEuPathDB" id="PiroplasmaDB:TpMuguga_01g01103"/>
<dbReference type="OMA" id="CVSIYGH"/>
<feature type="transmembrane region" description="Helical" evidence="4">
    <location>
        <begin position="87"/>
        <end position="106"/>
    </location>
</feature>
<keyword evidence="2 3" id="KW-0413">Isomerase</keyword>
<dbReference type="InterPro" id="IPR024936">
    <property type="entry name" value="Cyclophilin-type_PPIase"/>
</dbReference>
<protein>
    <recommendedName>
        <fullName evidence="3">Peptidyl-prolyl cis-trans isomerase</fullName>
        <shortName evidence="3">PPIase</shortName>
        <ecNumber evidence="3">5.2.1.8</ecNumber>
    </recommendedName>
</protein>
<dbReference type="Pfam" id="PF00160">
    <property type="entry name" value="Pro_isomerase"/>
    <property type="match status" value="1"/>
</dbReference>
<dbReference type="SUPFAM" id="SSF50891">
    <property type="entry name" value="Cyclophilin-like"/>
    <property type="match status" value="1"/>
</dbReference>
<dbReference type="FunCoup" id="Q4N6R7">
    <property type="interactions" value="436"/>
</dbReference>
<sequence length="217" mass="24364">MSDDKNERLLGGPPYLSHLLTNPDNPVVFMDISLGSQYLGRLKIELFADKVPKTCENFRKFCTGEHKQNMVPVGYKGTKFSKVIKDYMVQVPMIIYIYILMIYLIYIDLIYLQGGDFAKGDGTGCISIYGSCFDDENFSVKHDKLGIISMSNTGPNTNGCQFFFITKECDWLDGKNVAFGSLVDDESKLVLQKMQNVSVGENYAPKLNLLVTECGQL</sequence>
<organism evidence="6 7">
    <name type="scientific">Theileria parva</name>
    <name type="common">East coast fever infection agent</name>
    <dbReference type="NCBI Taxonomy" id="5875"/>
    <lineage>
        <taxon>Eukaryota</taxon>
        <taxon>Sar</taxon>
        <taxon>Alveolata</taxon>
        <taxon>Apicomplexa</taxon>
        <taxon>Aconoidasida</taxon>
        <taxon>Piroplasmida</taxon>
        <taxon>Theileriidae</taxon>
        <taxon>Theileria</taxon>
    </lineage>
</organism>
<dbReference type="STRING" id="5875.Q4N6R7"/>
<evidence type="ECO:0000259" key="5">
    <source>
        <dbReference type="PROSITE" id="PS50072"/>
    </source>
</evidence>
<comment type="similarity">
    <text evidence="3">Belongs to the cyclophilin-type PPIase family.</text>
</comment>
<keyword evidence="1 3" id="KW-0697">Rotamase</keyword>
<dbReference type="EMBL" id="AAGK01000001">
    <property type="protein sequence ID" value="EAN34341.1"/>
    <property type="molecule type" value="Genomic_DNA"/>
</dbReference>